<dbReference type="EMBL" id="BPWL01000010">
    <property type="protein sequence ID" value="GJJ14777.1"/>
    <property type="molecule type" value="Genomic_DNA"/>
</dbReference>
<feature type="transmembrane region" description="Helical" evidence="2">
    <location>
        <begin position="231"/>
        <end position="253"/>
    </location>
</feature>
<keyword evidence="2" id="KW-0472">Membrane</keyword>
<dbReference type="AlphaFoldDB" id="A0AAV5AJG1"/>
<keyword evidence="2" id="KW-0812">Transmembrane</keyword>
<feature type="transmembrane region" description="Helical" evidence="2">
    <location>
        <begin position="106"/>
        <end position="124"/>
    </location>
</feature>
<organism evidence="3 4">
    <name type="scientific">Clathrus columnatus</name>
    <dbReference type="NCBI Taxonomy" id="1419009"/>
    <lineage>
        <taxon>Eukaryota</taxon>
        <taxon>Fungi</taxon>
        <taxon>Dikarya</taxon>
        <taxon>Basidiomycota</taxon>
        <taxon>Agaricomycotina</taxon>
        <taxon>Agaricomycetes</taxon>
        <taxon>Phallomycetidae</taxon>
        <taxon>Phallales</taxon>
        <taxon>Clathraceae</taxon>
        <taxon>Clathrus</taxon>
    </lineage>
</organism>
<dbReference type="SUPFAM" id="SSF103473">
    <property type="entry name" value="MFS general substrate transporter"/>
    <property type="match status" value="1"/>
</dbReference>
<keyword evidence="2" id="KW-1133">Transmembrane helix</keyword>
<sequence>MSFISKTKELWATSTGLFHHEMTHSFVDNQEIYLLFEMQPLIQGSRFVLFYGIITILAPIIAFYCSRKKIIKLPLAIGYLFVMVASILMATITMDDTLLGMPPLTMFFPSALAAIGLTAPLVLLRTVVQLCSPAHLTCFVTSLASFIRTLGIITGNIIINSRYNASLSQNFTNSMSELGISVEQSQDLFQALRMRNVDLLVDIASRLGVSQQALKVLENIADKAQMDSFRIVWIAVAVLAFLAAAGCIAMSTVNQNEPAPRSTPTITLPSDSMPRVGSVPNQEVRFSAVLDIRRDPEKPLFNDMEEIVKY</sequence>
<feature type="transmembrane region" description="Helical" evidence="2">
    <location>
        <begin position="73"/>
        <end position="94"/>
    </location>
</feature>
<feature type="transmembrane region" description="Helical" evidence="2">
    <location>
        <begin position="136"/>
        <end position="159"/>
    </location>
</feature>
<evidence type="ECO:0000256" key="1">
    <source>
        <dbReference type="SAM" id="MobiDB-lite"/>
    </source>
</evidence>
<protein>
    <submittedName>
        <fullName evidence="3">Uncharacterized protein</fullName>
    </submittedName>
</protein>
<dbReference type="InterPro" id="IPR036259">
    <property type="entry name" value="MFS_trans_sf"/>
</dbReference>
<keyword evidence="4" id="KW-1185">Reference proteome</keyword>
<evidence type="ECO:0000256" key="2">
    <source>
        <dbReference type="SAM" id="Phobius"/>
    </source>
</evidence>
<feature type="compositionally biased region" description="Polar residues" evidence="1">
    <location>
        <begin position="254"/>
        <end position="270"/>
    </location>
</feature>
<name>A0AAV5AJG1_9AGAM</name>
<comment type="caution">
    <text evidence="3">The sequence shown here is derived from an EMBL/GenBank/DDBJ whole genome shotgun (WGS) entry which is preliminary data.</text>
</comment>
<feature type="transmembrane region" description="Helical" evidence="2">
    <location>
        <begin position="48"/>
        <end position="66"/>
    </location>
</feature>
<reference evidence="3" key="1">
    <citation type="submission" date="2021-10" db="EMBL/GenBank/DDBJ databases">
        <title>De novo Genome Assembly of Clathrus columnatus (Basidiomycota, Fungi) Using Illumina and Nanopore Sequence Data.</title>
        <authorList>
            <person name="Ogiso-Tanaka E."/>
            <person name="Itagaki H."/>
            <person name="Hosoya T."/>
            <person name="Hosaka K."/>
        </authorList>
    </citation>
    <scope>NUCLEOTIDE SEQUENCE</scope>
    <source>
        <strain evidence="3">MO-923</strain>
    </source>
</reference>
<accession>A0AAV5AJG1</accession>
<gene>
    <name evidence="3" type="ORF">Clacol_009045</name>
</gene>
<evidence type="ECO:0000313" key="4">
    <source>
        <dbReference type="Proteomes" id="UP001050691"/>
    </source>
</evidence>
<evidence type="ECO:0000313" key="3">
    <source>
        <dbReference type="EMBL" id="GJJ14777.1"/>
    </source>
</evidence>
<proteinExistence type="predicted"/>
<feature type="region of interest" description="Disordered" evidence="1">
    <location>
        <begin position="254"/>
        <end position="274"/>
    </location>
</feature>
<dbReference type="Proteomes" id="UP001050691">
    <property type="component" value="Unassembled WGS sequence"/>
</dbReference>